<dbReference type="InterPro" id="IPR018060">
    <property type="entry name" value="HTH_AraC"/>
</dbReference>
<organism evidence="6 7">
    <name type="scientific">Brevibacillus agri</name>
    <dbReference type="NCBI Taxonomy" id="51101"/>
    <lineage>
        <taxon>Bacteria</taxon>
        <taxon>Bacillati</taxon>
        <taxon>Bacillota</taxon>
        <taxon>Bacilli</taxon>
        <taxon>Bacillales</taxon>
        <taxon>Paenibacillaceae</taxon>
        <taxon>Brevibacillus</taxon>
    </lineage>
</organism>
<protein>
    <submittedName>
        <fullName evidence="6">AraC family transcriptional regulator</fullName>
    </submittedName>
</protein>
<dbReference type="AlphaFoldDB" id="A0A3M8B7Y4"/>
<evidence type="ECO:0000313" key="5">
    <source>
        <dbReference type="EMBL" id="GED27368.1"/>
    </source>
</evidence>
<dbReference type="GO" id="GO:0003700">
    <property type="term" value="F:DNA-binding transcription factor activity"/>
    <property type="evidence" value="ECO:0007669"/>
    <property type="project" value="InterPro"/>
</dbReference>
<evidence type="ECO:0000313" key="7">
    <source>
        <dbReference type="Proteomes" id="UP000276178"/>
    </source>
</evidence>
<reference evidence="5 8" key="2">
    <citation type="submission" date="2019-06" db="EMBL/GenBank/DDBJ databases">
        <title>Whole genome shotgun sequence of Brevibacillus agri NBRC 15538.</title>
        <authorList>
            <person name="Hosoyama A."/>
            <person name="Uohara A."/>
            <person name="Ohji S."/>
            <person name="Ichikawa N."/>
        </authorList>
    </citation>
    <scope>NUCLEOTIDE SEQUENCE [LARGE SCALE GENOMIC DNA]</scope>
    <source>
        <strain evidence="5 8">NBRC 15538</strain>
    </source>
</reference>
<dbReference type="Pfam" id="PF12833">
    <property type="entry name" value="HTH_18"/>
    <property type="match status" value="1"/>
</dbReference>
<dbReference type="SUPFAM" id="SSF51215">
    <property type="entry name" value="Regulatory protein AraC"/>
    <property type="match status" value="1"/>
</dbReference>
<dbReference type="PANTHER" id="PTHR43280">
    <property type="entry name" value="ARAC-FAMILY TRANSCRIPTIONAL REGULATOR"/>
    <property type="match status" value="1"/>
</dbReference>
<keyword evidence="3" id="KW-0804">Transcription</keyword>
<evidence type="ECO:0000313" key="8">
    <source>
        <dbReference type="Proteomes" id="UP000317180"/>
    </source>
</evidence>
<dbReference type="GO" id="GO:0043565">
    <property type="term" value="F:sequence-specific DNA binding"/>
    <property type="evidence" value="ECO:0007669"/>
    <property type="project" value="InterPro"/>
</dbReference>
<dbReference type="PANTHER" id="PTHR43280:SF29">
    <property type="entry name" value="ARAC-FAMILY TRANSCRIPTIONAL REGULATOR"/>
    <property type="match status" value="1"/>
</dbReference>
<dbReference type="SUPFAM" id="SSF46689">
    <property type="entry name" value="Homeodomain-like"/>
    <property type="match status" value="2"/>
</dbReference>
<keyword evidence="8" id="KW-1185">Reference proteome</keyword>
<dbReference type="OrthoDB" id="9807321at2"/>
<dbReference type="EMBL" id="BJOD01000040">
    <property type="protein sequence ID" value="GED27368.1"/>
    <property type="molecule type" value="Genomic_DNA"/>
</dbReference>
<dbReference type="PROSITE" id="PS00041">
    <property type="entry name" value="HTH_ARAC_FAMILY_1"/>
    <property type="match status" value="1"/>
</dbReference>
<dbReference type="SMART" id="SM00342">
    <property type="entry name" value="HTH_ARAC"/>
    <property type="match status" value="1"/>
</dbReference>
<comment type="caution">
    <text evidence="6">The sequence shown here is derived from an EMBL/GenBank/DDBJ whole genome shotgun (WGS) entry which is preliminary data.</text>
</comment>
<dbReference type="GeneID" id="82812880"/>
<dbReference type="Proteomes" id="UP000317180">
    <property type="component" value="Unassembled WGS sequence"/>
</dbReference>
<reference evidence="6 7" key="1">
    <citation type="submission" date="2018-10" db="EMBL/GenBank/DDBJ databases">
        <title>Phylogenomics of Brevibacillus.</title>
        <authorList>
            <person name="Dunlap C."/>
        </authorList>
    </citation>
    <scope>NUCLEOTIDE SEQUENCE [LARGE SCALE GENOMIC DNA]</scope>
    <source>
        <strain evidence="6 7">NRRL NRS 1219</strain>
    </source>
</reference>
<dbReference type="Gene3D" id="2.60.120.10">
    <property type="entry name" value="Jelly Rolls"/>
    <property type="match status" value="1"/>
</dbReference>
<dbReference type="InterPro" id="IPR014710">
    <property type="entry name" value="RmlC-like_jellyroll"/>
</dbReference>
<evidence type="ECO:0000256" key="2">
    <source>
        <dbReference type="ARBA" id="ARBA00023125"/>
    </source>
</evidence>
<keyword evidence="1" id="KW-0805">Transcription regulation</keyword>
<dbReference type="EMBL" id="RHHN01000015">
    <property type="protein sequence ID" value="RNB59107.1"/>
    <property type="molecule type" value="Genomic_DNA"/>
</dbReference>
<dbReference type="PROSITE" id="PS01124">
    <property type="entry name" value="HTH_ARAC_FAMILY_2"/>
    <property type="match status" value="1"/>
</dbReference>
<feature type="domain" description="HTH araC/xylS-type" evidence="4">
    <location>
        <begin position="172"/>
        <end position="270"/>
    </location>
</feature>
<proteinExistence type="predicted"/>
<name>A0A3M8B7Y4_9BACL</name>
<sequence length="278" mass="31566">MIDADKLAERFAKSSYEIASVQRLVIQPKSVLRDFKTVAYGFLFTVRGEANMHVNGTAYDLQPGTVLHAAPGMMMNSRVIGESELEYYRVFYRWDESGGKSDAEACNVHFMLEPGVNPRLLELLIMLQQNAQAQGGIGKLRLKELFLSIMYQVLVSCKHRERGSSPSQRVIDEAVAYIHGHYMNPLTLDELAELHAMSPKRFSYFFHKYTGLRPIDYVIHYRMERASELLKAGDYPISDIAVSVGYANPFYFSRVFKKKFGMSPTAYKDMATKQAASD</sequence>
<evidence type="ECO:0000313" key="6">
    <source>
        <dbReference type="EMBL" id="RNB59107.1"/>
    </source>
</evidence>
<dbReference type="RefSeq" id="WP_122952608.1">
    <property type="nucleotide sequence ID" value="NZ_BJOD01000040.1"/>
</dbReference>
<accession>A0A3M8B7Y4</accession>
<dbReference type="InterPro" id="IPR020449">
    <property type="entry name" value="Tscrpt_reg_AraC-type_HTH"/>
</dbReference>
<dbReference type="PRINTS" id="PR00032">
    <property type="entry name" value="HTHARAC"/>
</dbReference>
<dbReference type="InterPro" id="IPR037923">
    <property type="entry name" value="HTH-like"/>
</dbReference>
<dbReference type="InterPro" id="IPR018062">
    <property type="entry name" value="HTH_AraC-typ_CS"/>
</dbReference>
<evidence type="ECO:0000256" key="1">
    <source>
        <dbReference type="ARBA" id="ARBA00023015"/>
    </source>
</evidence>
<evidence type="ECO:0000259" key="4">
    <source>
        <dbReference type="PROSITE" id="PS01124"/>
    </source>
</evidence>
<dbReference type="Proteomes" id="UP000276178">
    <property type="component" value="Unassembled WGS sequence"/>
</dbReference>
<gene>
    <name evidence="5" type="primary">araC</name>
    <name evidence="5" type="ORF">BAG01nite_34700</name>
    <name evidence="6" type="ORF">EB820_04915</name>
</gene>
<evidence type="ECO:0000256" key="3">
    <source>
        <dbReference type="ARBA" id="ARBA00023163"/>
    </source>
</evidence>
<dbReference type="Gene3D" id="1.10.10.60">
    <property type="entry name" value="Homeodomain-like"/>
    <property type="match status" value="2"/>
</dbReference>
<keyword evidence="2" id="KW-0238">DNA-binding</keyword>
<dbReference type="InterPro" id="IPR009057">
    <property type="entry name" value="Homeodomain-like_sf"/>
</dbReference>